<gene>
    <name evidence="3" type="ORF">ANCCAN_01437</name>
</gene>
<dbReference type="InterPro" id="IPR035940">
    <property type="entry name" value="CAP_sf"/>
</dbReference>
<dbReference type="SMART" id="SM00198">
    <property type="entry name" value="SCP"/>
    <property type="match status" value="1"/>
</dbReference>
<sequence>MLRSLKELLTEIWGAIRDSSLKCKISAAVIIVLLILFCLVLPILLAPGVEFDEDAEDCGTVMSARSRKALLHWHNMYRSIAAKGEYRIFNENSKLVVLPPATKMHQLWIAQCKVKYSTPGENMLAMGGVATDEYAAEGATKTWADEIAILGISELHLWGDGKAHASQVLWAETKTIGCGVLHCNNNFTKTAVTRGIQQLNFRGNYAWAPMYRAGETLSECGLEGRKEIPHRDTGLCELL</sequence>
<keyword evidence="1" id="KW-0812">Transmembrane</keyword>
<comment type="caution">
    <text evidence="3">The sequence shown here is derived from an EMBL/GenBank/DDBJ whole genome shotgun (WGS) entry which is preliminary data.</text>
</comment>
<keyword evidence="1" id="KW-0472">Membrane</keyword>
<evidence type="ECO:0000313" key="4">
    <source>
        <dbReference type="Proteomes" id="UP000252519"/>
    </source>
</evidence>
<accession>A0A368HAW9</accession>
<dbReference type="SUPFAM" id="SSF55797">
    <property type="entry name" value="PR-1-like"/>
    <property type="match status" value="1"/>
</dbReference>
<dbReference type="STRING" id="29170.A0A368HAW9"/>
<dbReference type="Pfam" id="PF00188">
    <property type="entry name" value="CAP"/>
    <property type="match status" value="1"/>
</dbReference>
<feature type="transmembrane region" description="Helical" evidence="1">
    <location>
        <begin position="25"/>
        <end position="45"/>
    </location>
</feature>
<dbReference type="Gene3D" id="3.40.33.10">
    <property type="entry name" value="CAP"/>
    <property type="match status" value="1"/>
</dbReference>
<dbReference type="AlphaFoldDB" id="A0A368HAW9"/>
<name>A0A368HAW9_ANCCA</name>
<feature type="domain" description="SCP" evidence="2">
    <location>
        <begin position="65"/>
        <end position="203"/>
    </location>
</feature>
<dbReference type="CDD" id="cd05380">
    <property type="entry name" value="CAP_euk"/>
    <property type="match status" value="1"/>
</dbReference>
<proteinExistence type="predicted"/>
<protein>
    <submittedName>
        <fullName evidence="3">SCP-like protein</fullName>
    </submittedName>
</protein>
<reference evidence="3 4" key="1">
    <citation type="submission" date="2014-10" db="EMBL/GenBank/DDBJ databases">
        <title>Draft genome of the hookworm Ancylostoma caninum.</title>
        <authorList>
            <person name="Mitreva M."/>
        </authorList>
    </citation>
    <scope>NUCLEOTIDE SEQUENCE [LARGE SCALE GENOMIC DNA]</scope>
    <source>
        <strain evidence="3 4">Baltimore</strain>
    </source>
</reference>
<evidence type="ECO:0000259" key="2">
    <source>
        <dbReference type="SMART" id="SM00198"/>
    </source>
</evidence>
<organism evidence="3 4">
    <name type="scientific">Ancylostoma caninum</name>
    <name type="common">Dog hookworm</name>
    <dbReference type="NCBI Taxonomy" id="29170"/>
    <lineage>
        <taxon>Eukaryota</taxon>
        <taxon>Metazoa</taxon>
        <taxon>Ecdysozoa</taxon>
        <taxon>Nematoda</taxon>
        <taxon>Chromadorea</taxon>
        <taxon>Rhabditida</taxon>
        <taxon>Rhabditina</taxon>
        <taxon>Rhabditomorpha</taxon>
        <taxon>Strongyloidea</taxon>
        <taxon>Ancylostomatidae</taxon>
        <taxon>Ancylostomatinae</taxon>
        <taxon>Ancylostoma</taxon>
    </lineage>
</organism>
<dbReference type="EMBL" id="JOJR01000007">
    <property type="protein sequence ID" value="RCN52395.1"/>
    <property type="molecule type" value="Genomic_DNA"/>
</dbReference>
<evidence type="ECO:0000256" key="1">
    <source>
        <dbReference type="SAM" id="Phobius"/>
    </source>
</evidence>
<evidence type="ECO:0000313" key="3">
    <source>
        <dbReference type="EMBL" id="RCN52395.1"/>
    </source>
</evidence>
<dbReference type="Proteomes" id="UP000252519">
    <property type="component" value="Unassembled WGS sequence"/>
</dbReference>
<dbReference type="InterPro" id="IPR014044">
    <property type="entry name" value="CAP_dom"/>
</dbReference>
<dbReference type="OrthoDB" id="5876828at2759"/>
<keyword evidence="4" id="KW-1185">Reference proteome</keyword>
<keyword evidence="1" id="KW-1133">Transmembrane helix</keyword>